<dbReference type="InterPro" id="IPR053259">
    <property type="entry name" value="Golvesin-related_Golgi"/>
</dbReference>
<evidence type="ECO:0000313" key="2">
    <source>
        <dbReference type="Proteomes" id="UP001054902"/>
    </source>
</evidence>
<dbReference type="PANTHER" id="PTHR32301">
    <property type="entry name" value="COUNTIN RECEPTOR CNR3-RELATED"/>
    <property type="match status" value="1"/>
</dbReference>
<proteinExistence type="predicted"/>
<accession>A0AAD3CMC1</accession>
<reference evidence="1 2" key="1">
    <citation type="journal article" date="2021" name="Sci. Rep.">
        <title>The genome of the diatom Chaetoceros tenuissimus carries an ancient integrated fragment of an extant virus.</title>
        <authorList>
            <person name="Hongo Y."/>
            <person name="Kimura K."/>
            <person name="Takaki Y."/>
            <person name="Yoshida Y."/>
            <person name="Baba S."/>
            <person name="Kobayashi G."/>
            <person name="Nagasaki K."/>
            <person name="Hano T."/>
            <person name="Tomaru Y."/>
        </authorList>
    </citation>
    <scope>NUCLEOTIDE SEQUENCE [LARGE SCALE GENOMIC DNA]</scope>
    <source>
        <strain evidence="1 2">NIES-3715</strain>
    </source>
</reference>
<dbReference type="EMBL" id="BLLK01000029">
    <property type="protein sequence ID" value="GFH48578.1"/>
    <property type="molecule type" value="Genomic_DNA"/>
</dbReference>
<dbReference type="Proteomes" id="UP001054902">
    <property type="component" value="Unassembled WGS sequence"/>
</dbReference>
<dbReference type="PANTHER" id="PTHR32301:SF6">
    <property type="entry name" value="GOLVESIN-RELATED"/>
    <property type="match status" value="1"/>
</dbReference>
<dbReference type="Gene3D" id="3.40.50.300">
    <property type="entry name" value="P-loop containing nucleotide triphosphate hydrolases"/>
    <property type="match status" value="1"/>
</dbReference>
<protein>
    <submittedName>
        <fullName evidence="1">Uncharacterized protein</fullName>
    </submittedName>
</protein>
<sequence>MVSKYTPALLIPRYDKPFVFFHNRKVGGSSLRTIIAKEANRTGLAGKMWIPCKNEGCVPYSLPPSQGNITIFAGHINYMQMTQIMRETKARSILLEMKEPITLEKGQTVSYHKLDDFYPLFDCITNIRPTVDRVVSCWNYRMTVEMDTLRLPSSDSLTPKDWNNLLPVAMDKHNNGCNNEYARIFGSTAHESEINSLSPSKPNFLQEFENIVSRMSRCAIVHINRCEDSNKILHHFVPWMSMADMCGTHEKNSNSTGGLSEEAAKVIMEQNYMDELLFRYAGELFERQLQVALDASQF</sequence>
<name>A0AAD3CMC1_9STRA</name>
<organism evidence="1 2">
    <name type="scientific">Chaetoceros tenuissimus</name>
    <dbReference type="NCBI Taxonomy" id="426638"/>
    <lineage>
        <taxon>Eukaryota</taxon>
        <taxon>Sar</taxon>
        <taxon>Stramenopiles</taxon>
        <taxon>Ochrophyta</taxon>
        <taxon>Bacillariophyta</taxon>
        <taxon>Coscinodiscophyceae</taxon>
        <taxon>Chaetocerotophycidae</taxon>
        <taxon>Chaetocerotales</taxon>
        <taxon>Chaetocerotaceae</taxon>
        <taxon>Chaetoceros</taxon>
    </lineage>
</organism>
<gene>
    <name evidence="1" type="ORF">CTEN210_05054</name>
</gene>
<dbReference type="AlphaFoldDB" id="A0AAD3CMC1"/>
<comment type="caution">
    <text evidence="1">The sequence shown here is derived from an EMBL/GenBank/DDBJ whole genome shotgun (WGS) entry which is preliminary data.</text>
</comment>
<dbReference type="InterPro" id="IPR027417">
    <property type="entry name" value="P-loop_NTPase"/>
</dbReference>
<evidence type="ECO:0000313" key="1">
    <source>
        <dbReference type="EMBL" id="GFH48578.1"/>
    </source>
</evidence>
<keyword evidence="2" id="KW-1185">Reference proteome</keyword>